<dbReference type="EMBL" id="CP136891">
    <property type="protein sequence ID" value="WOK95987.1"/>
    <property type="molecule type" value="Genomic_DNA"/>
</dbReference>
<evidence type="ECO:0000313" key="2">
    <source>
        <dbReference type="EMBL" id="WOK95987.1"/>
    </source>
</evidence>
<feature type="region of interest" description="Disordered" evidence="1">
    <location>
        <begin position="79"/>
        <end position="98"/>
    </location>
</feature>
<evidence type="ECO:0000256" key="1">
    <source>
        <dbReference type="SAM" id="MobiDB-lite"/>
    </source>
</evidence>
<dbReference type="AlphaFoldDB" id="A0AAQ3JVV0"/>
<organism evidence="2 3">
    <name type="scientific">Canna indica</name>
    <name type="common">Indian-shot</name>
    <dbReference type="NCBI Taxonomy" id="4628"/>
    <lineage>
        <taxon>Eukaryota</taxon>
        <taxon>Viridiplantae</taxon>
        <taxon>Streptophyta</taxon>
        <taxon>Embryophyta</taxon>
        <taxon>Tracheophyta</taxon>
        <taxon>Spermatophyta</taxon>
        <taxon>Magnoliopsida</taxon>
        <taxon>Liliopsida</taxon>
        <taxon>Zingiberales</taxon>
        <taxon>Cannaceae</taxon>
        <taxon>Canna</taxon>
    </lineage>
</organism>
<dbReference type="PANTHER" id="PTHR34956">
    <property type="entry name" value="OS05G0397300 PROTEIN"/>
    <property type="match status" value="1"/>
</dbReference>
<name>A0AAQ3JVV0_9LILI</name>
<dbReference type="Proteomes" id="UP001327560">
    <property type="component" value="Chromosome 2"/>
</dbReference>
<reference evidence="2 3" key="1">
    <citation type="submission" date="2023-10" db="EMBL/GenBank/DDBJ databases">
        <title>Chromosome-scale genome assembly provides insights into flower coloration mechanisms of Canna indica.</title>
        <authorList>
            <person name="Li C."/>
        </authorList>
    </citation>
    <scope>NUCLEOTIDE SEQUENCE [LARGE SCALE GENOMIC DNA]</scope>
    <source>
        <tissue evidence="2">Flower</tissue>
    </source>
</reference>
<gene>
    <name evidence="2" type="ORF">Cni_G04694</name>
</gene>
<evidence type="ECO:0000313" key="3">
    <source>
        <dbReference type="Proteomes" id="UP001327560"/>
    </source>
</evidence>
<keyword evidence="3" id="KW-1185">Reference proteome</keyword>
<accession>A0AAQ3JVV0</accession>
<protein>
    <submittedName>
        <fullName evidence="2">Uncharacterized protein</fullName>
    </submittedName>
</protein>
<sequence>MAVEVEDDVFFADLSKQIALLIMDDEEDFPLQCPQLHHQELPQMPRMMMPHLLPYRFEVVSHRRESKGTGVFIPRSTAPIRRKNRSRRSTTTAAAAAATTAPADININRQQLHKSAVVTSTNSNLICSSHCSAHPLHAQSTHEGECCVNY</sequence>
<proteinExistence type="predicted"/>
<dbReference type="PANTHER" id="PTHR34956:SF2">
    <property type="entry name" value="OS05G0397300 PROTEIN"/>
    <property type="match status" value="1"/>
</dbReference>